<gene>
    <name evidence="3" type="ORF">C7999DRAFT_36231</name>
</gene>
<dbReference type="Pfam" id="PF17100">
    <property type="entry name" value="NACHT_N"/>
    <property type="match status" value="1"/>
</dbReference>
<dbReference type="EMBL" id="MU857817">
    <property type="protein sequence ID" value="KAK4243435.1"/>
    <property type="molecule type" value="Genomic_DNA"/>
</dbReference>
<protein>
    <recommendedName>
        <fullName evidence="2">NWD NACHT-NTPase N-terminal domain-containing protein</fullName>
    </recommendedName>
</protein>
<accession>A0AAN7CJY2</accession>
<feature type="domain" description="NWD NACHT-NTPase N-terminal" evidence="2">
    <location>
        <begin position="146"/>
        <end position="307"/>
    </location>
</feature>
<evidence type="ECO:0000259" key="2">
    <source>
        <dbReference type="Pfam" id="PF17100"/>
    </source>
</evidence>
<name>A0AAN7CJY2_9PEZI</name>
<reference evidence="3" key="1">
    <citation type="journal article" date="2023" name="Mol. Phylogenet. Evol.">
        <title>Genome-scale phylogeny and comparative genomics of the fungal order Sordariales.</title>
        <authorList>
            <person name="Hensen N."/>
            <person name="Bonometti L."/>
            <person name="Westerberg I."/>
            <person name="Brannstrom I.O."/>
            <person name="Guillou S."/>
            <person name="Cros-Aarteil S."/>
            <person name="Calhoun S."/>
            <person name="Haridas S."/>
            <person name="Kuo A."/>
            <person name="Mondo S."/>
            <person name="Pangilinan J."/>
            <person name="Riley R."/>
            <person name="LaButti K."/>
            <person name="Andreopoulos B."/>
            <person name="Lipzen A."/>
            <person name="Chen C."/>
            <person name="Yan M."/>
            <person name="Daum C."/>
            <person name="Ng V."/>
            <person name="Clum A."/>
            <person name="Steindorff A."/>
            <person name="Ohm R.A."/>
            <person name="Martin F."/>
            <person name="Silar P."/>
            <person name="Natvig D.O."/>
            <person name="Lalanne C."/>
            <person name="Gautier V."/>
            <person name="Ament-Velasquez S.L."/>
            <person name="Kruys A."/>
            <person name="Hutchinson M.I."/>
            <person name="Powell A.J."/>
            <person name="Barry K."/>
            <person name="Miller A.N."/>
            <person name="Grigoriev I.V."/>
            <person name="Debuchy R."/>
            <person name="Gladieux P."/>
            <person name="Hiltunen Thoren M."/>
            <person name="Johannesson H."/>
        </authorList>
    </citation>
    <scope>NUCLEOTIDE SEQUENCE</scope>
    <source>
        <strain evidence="3">CBS 359.72</strain>
    </source>
</reference>
<keyword evidence="4" id="KW-1185">Reference proteome</keyword>
<evidence type="ECO:0000313" key="3">
    <source>
        <dbReference type="EMBL" id="KAK4243435.1"/>
    </source>
</evidence>
<evidence type="ECO:0000313" key="4">
    <source>
        <dbReference type="Proteomes" id="UP001303647"/>
    </source>
</evidence>
<dbReference type="Proteomes" id="UP001303647">
    <property type="component" value="Unassembled WGS sequence"/>
</dbReference>
<organism evidence="3 4">
    <name type="scientific">Corynascus novoguineensis</name>
    <dbReference type="NCBI Taxonomy" id="1126955"/>
    <lineage>
        <taxon>Eukaryota</taxon>
        <taxon>Fungi</taxon>
        <taxon>Dikarya</taxon>
        <taxon>Ascomycota</taxon>
        <taxon>Pezizomycotina</taxon>
        <taxon>Sordariomycetes</taxon>
        <taxon>Sordariomycetidae</taxon>
        <taxon>Sordariales</taxon>
        <taxon>Chaetomiaceae</taxon>
        <taxon>Corynascus</taxon>
    </lineage>
</organism>
<feature type="region of interest" description="Disordered" evidence="1">
    <location>
        <begin position="24"/>
        <end position="63"/>
    </location>
</feature>
<dbReference type="AlphaFoldDB" id="A0AAN7CJY2"/>
<sequence>MCEKPLEKIASREVCARFPTSYSLAGPGLHTVNQSSKPRDNHHTKPPANDATIPCSDLDPSSADETAVRANTEGFQKAEASATVSHVLYQTLPIELQARERPAPESEGQQAPALSVSQTFWNAAYDCLEEDTDTAELVRATDLSVELKDPNQRQIHLRKLTEKGQVKISTSSKIIIEVGDVVQFILSVKPTIDAAVRNNPQAALPWAGVCIGSKLAGIMHIVSRMDWYCILSEHLLNKDHIGESPESMPAQLEARVIALYKALLLYQMKSVCSYYRHQAFEFLRALANWEDWDGYLEAVWHAEKCLDDSGQFD</sequence>
<dbReference type="InterPro" id="IPR031359">
    <property type="entry name" value="NACHT_N"/>
</dbReference>
<evidence type="ECO:0000256" key="1">
    <source>
        <dbReference type="SAM" id="MobiDB-lite"/>
    </source>
</evidence>
<reference evidence="3" key="2">
    <citation type="submission" date="2023-05" db="EMBL/GenBank/DDBJ databases">
        <authorList>
            <consortium name="Lawrence Berkeley National Laboratory"/>
            <person name="Steindorff A."/>
            <person name="Hensen N."/>
            <person name="Bonometti L."/>
            <person name="Westerberg I."/>
            <person name="Brannstrom I.O."/>
            <person name="Guillou S."/>
            <person name="Cros-Aarteil S."/>
            <person name="Calhoun S."/>
            <person name="Haridas S."/>
            <person name="Kuo A."/>
            <person name="Mondo S."/>
            <person name="Pangilinan J."/>
            <person name="Riley R."/>
            <person name="Labutti K."/>
            <person name="Andreopoulos B."/>
            <person name="Lipzen A."/>
            <person name="Chen C."/>
            <person name="Yanf M."/>
            <person name="Daum C."/>
            <person name="Ng V."/>
            <person name="Clum A."/>
            <person name="Ohm R."/>
            <person name="Martin F."/>
            <person name="Silar P."/>
            <person name="Natvig D."/>
            <person name="Lalanne C."/>
            <person name="Gautier V."/>
            <person name="Ament-Velasquez S.L."/>
            <person name="Kruys A."/>
            <person name="Hutchinson M.I."/>
            <person name="Powell A.J."/>
            <person name="Barry K."/>
            <person name="Miller A.N."/>
            <person name="Grigoriev I.V."/>
            <person name="Debuchy R."/>
            <person name="Gladieux P."/>
            <person name="Thoren M.H."/>
            <person name="Johannesson H."/>
        </authorList>
    </citation>
    <scope>NUCLEOTIDE SEQUENCE</scope>
    <source>
        <strain evidence="3">CBS 359.72</strain>
    </source>
</reference>
<proteinExistence type="predicted"/>
<comment type="caution">
    <text evidence="3">The sequence shown here is derived from an EMBL/GenBank/DDBJ whole genome shotgun (WGS) entry which is preliminary data.</text>
</comment>